<evidence type="ECO:0008006" key="3">
    <source>
        <dbReference type="Google" id="ProtNLM"/>
    </source>
</evidence>
<name>A0A285T204_9PROT</name>
<evidence type="ECO:0000313" key="2">
    <source>
        <dbReference type="Proteomes" id="UP000219068"/>
    </source>
</evidence>
<dbReference type="RefSeq" id="WP_097051580.1">
    <property type="nucleotide sequence ID" value="NZ_OBMM01000002.1"/>
</dbReference>
<proteinExistence type="predicted"/>
<evidence type="ECO:0000313" key="1">
    <source>
        <dbReference type="EMBL" id="SOC15269.1"/>
    </source>
</evidence>
<dbReference type="EMBL" id="OBMM01000002">
    <property type="protein sequence ID" value="SOC15269.1"/>
    <property type="molecule type" value="Genomic_DNA"/>
</dbReference>
<sequence length="294" mass="34158">MNFTDALEEALLARDLPIITFYDFFVLGERIFSTKKWGEHFLKRLPHNWDYSRARNAIKRMEERQALVPDSNFRSFVWRVTQSTRAGSAEEIICISDPFSYVSHLSAMHKYGLTNRSPEALQITTPKRKLWNSMQEERIKKDLPSLATFEPKLMFRPHYNEFVRRRKVSTHTTSSPWKPAKLAGEETRITTIAQTFADMLLQPALCGGMRHVLDVWAKEATIWADEIIEAINKHKSKIIKVRAGYIFTEVLEITDPRITLWKTNAQRGGSQKLDPENDYSANYSETWMISINVD</sequence>
<dbReference type="Proteomes" id="UP000219068">
    <property type="component" value="Unassembled WGS sequence"/>
</dbReference>
<reference evidence="1 2" key="1">
    <citation type="submission" date="2017-08" db="EMBL/GenBank/DDBJ databases">
        <authorList>
            <person name="de Groot N.N."/>
        </authorList>
    </citation>
    <scope>NUCLEOTIDE SEQUENCE [LARGE SCALE GENOMIC DNA]</scope>
    <source>
        <strain evidence="1 2">USBA 78</strain>
    </source>
</reference>
<accession>A0A285T204</accession>
<protein>
    <recommendedName>
        <fullName evidence="3">Transcriptional regulator, AbiEi antitoxin, Type IV TA system</fullName>
    </recommendedName>
</protein>
<gene>
    <name evidence="1" type="ORF">SAMN05428964_10287</name>
</gene>
<dbReference type="AlphaFoldDB" id="A0A285T204"/>
<organism evidence="1 2">
    <name type="scientific">Thalassospira xiamenensis</name>
    <dbReference type="NCBI Taxonomy" id="220697"/>
    <lineage>
        <taxon>Bacteria</taxon>
        <taxon>Pseudomonadati</taxon>
        <taxon>Pseudomonadota</taxon>
        <taxon>Alphaproteobacteria</taxon>
        <taxon>Rhodospirillales</taxon>
        <taxon>Thalassospiraceae</taxon>
        <taxon>Thalassospira</taxon>
    </lineage>
</organism>